<protein>
    <submittedName>
        <fullName evidence="1">Uncharacterized protein</fullName>
    </submittedName>
</protein>
<evidence type="ECO:0000313" key="1">
    <source>
        <dbReference type="EMBL" id="KAJ7563926.1"/>
    </source>
</evidence>
<proteinExistence type="predicted"/>
<evidence type="ECO:0000313" key="2">
    <source>
        <dbReference type="Proteomes" id="UP001162992"/>
    </source>
</evidence>
<organism evidence="1 2">
    <name type="scientific">Diphasiastrum complanatum</name>
    <name type="common">Issler's clubmoss</name>
    <name type="synonym">Lycopodium complanatum</name>
    <dbReference type="NCBI Taxonomy" id="34168"/>
    <lineage>
        <taxon>Eukaryota</taxon>
        <taxon>Viridiplantae</taxon>
        <taxon>Streptophyta</taxon>
        <taxon>Embryophyta</taxon>
        <taxon>Tracheophyta</taxon>
        <taxon>Lycopodiopsida</taxon>
        <taxon>Lycopodiales</taxon>
        <taxon>Lycopodiaceae</taxon>
        <taxon>Lycopodioideae</taxon>
        <taxon>Diphasiastrum</taxon>
    </lineage>
</organism>
<accession>A0ACC2EBP3</accession>
<dbReference type="Proteomes" id="UP001162992">
    <property type="component" value="Chromosome 3"/>
</dbReference>
<reference evidence="2" key="1">
    <citation type="journal article" date="2024" name="Proc. Natl. Acad. Sci. U.S.A.">
        <title>Extraordinary preservation of gene collinearity over three hundred million years revealed in homosporous lycophytes.</title>
        <authorList>
            <person name="Li C."/>
            <person name="Wickell D."/>
            <person name="Kuo L.Y."/>
            <person name="Chen X."/>
            <person name="Nie B."/>
            <person name="Liao X."/>
            <person name="Peng D."/>
            <person name="Ji J."/>
            <person name="Jenkins J."/>
            <person name="Williams M."/>
            <person name="Shu S."/>
            <person name="Plott C."/>
            <person name="Barry K."/>
            <person name="Rajasekar S."/>
            <person name="Grimwood J."/>
            <person name="Han X."/>
            <person name="Sun S."/>
            <person name="Hou Z."/>
            <person name="He W."/>
            <person name="Dai G."/>
            <person name="Sun C."/>
            <person name="Schmutz J."/>
            <person name="Leebens-Mack J.H."/>
            <person name="Li F.W."/>
            <person name="Wang L."/>
        </authorList>
    </citation>
    <scope>NUCLEOTIDE SEQUENCE [LARGE SCALE GENOMIC DNA]</scope>
    <source>
        <strain evidence="2">cv. PW_Plant_1</strain>
    </source>
</reference>
<name>A0ACC2EBP3_DIPCM</name>
<gene>
    <name evidence="1" type="ORF">O6H91_03G130600</name>
</gene>
<sequence length="591" mass="65338">MNVGTACTAEEDRPWLHLRREPFEHGLLPLPSLMHLDGIDSLRSRLLSHAANHGRQRVETSDIAAALSLPETQAHLVLDTLASVLPDDGIHADPLARAPIDSIDSVGANIDDLIIFLYIQNYRKLVPRPYRDAAAVGEIWPSTSAFDRFLPSLSPLQMRLARRSVPFQAEEEVHQLTWVQKHLPSMLGLLAELTNDEDSETKVVPAEKFEHLGLLFQVHDSSGNIIHLNQAAPFFANSDPDMPAAPVPLYQVLDWMLEHICAASEHTFEKGSTKDNGPLYNTGQDVDITMVDASCTTTGPTGITSNGVSQPNRDWSPESVTYVDAVTRTSVLKGDADVKGTSLKVSNCHDTAIYVLAPFKYASVVGCSDSIIILGPVGKLILYSQALRVEHCERVQLVVPCARISIANCRECVFYLGVSQQPLILGDNHKLQVAPYNTFYPRLETHLAVAGLNPAVNRWDKILTLGVVDPHDSLSHPAGVADAQAEGATFVHPDRYTSFMVPGLSEEEQDQPLTMSNPFPLPKAYLLAQQQRVPAMENLRQMLKDAPLNESNKRELSNAIHAHFKEWIYASGNVRQLYDIQISDRDVRNMD</sequence>
<keyword evidence="2" id="KW-1185">Reference proteome</keyword>
<comment type="caution">
    <text evidence="1">The sequence shown here is derived from an EMBL/GenBank/DDBJ whole genome shotgun (WGS) entry which is preliminary data.</text>
</comment>
<dbReference type="EMBL" id="CM055094">
    <property type="protein sequence ID" value="KAJ7563926.1"/>
    <property type="molecule type" value="Genomic_DNA"/>
</dbReference>